<evidence type="ECO:0000259" key="2">
    <source>
        <dbReference type="Pfam" id="PF13511"/>
    </source>
</evidence>
<dbReference type="Pfam" id="PF13511">
    <property type="entry name" value="DUF4124"/>
    <property type="match status" value="1"/>
</dbReference>
<evidence type="ECO:0000256" key="1">
    <source>
        <dbReference type="SAM" id="MobiDB-lite"/>
    </source>
</evidence>
<dbReference type="RefSeq" id="WP_085758522.1">
    <property type="nucleotide sequence ID" value="NZ_CP019343.1"/>
</dbReference>
<dbReference type="OrthoDB" id="7068596at2"/>
<feature type="domain" description="DUF4124" evidence="2">
    <location>
        <begin position="15"/>
        <end position="60"/>
    </location>
</feature>
<organism evidence="3 4">
    <name type="scientific">Oceanicoccus sagamiensis</name>
    <dbReference type="NCBI Taxonomy" id="716816"/>
    <lineage>
        <taxon>Bacteria</taxon>
        <taxon>Pseudomonadati</taxon>
        <taxon>Pseudomonadota</taxon>
        <taxon>Gammaproteobacteria</taxon>
        <taxon>Cellvibrionales</taxon>
        <taxon>Spongiibacteraceae</taxon>
        <taxon>Oceanicoccus</taxon>
    </lineage>
</organism>
<evidence type="ECO:0000313" key="3">
    <source>
        <dbReference type="EMBL" id="ARN74379.1"/>
    </source>
</evidence>
<keyword evidence="4" id="KW-1185">Reference proteome</keyword>
<feature type="compositionally biased region" description="Low complexity" evidence="1">
    <location>
        <begin position="88"/>
        <end position="97"/>
    </location>
</feature>
<protein>
    <recommendedName>
        <fullName evidence="2">DUF4124 domain-containing protein</fullName>
    </recommendedName>
</protein>
<dbReference type="STRING" id="716816.BST96_09740"/>
<name>A0A1X9NFU9_9GAMM</name>
<feature type="region of interest" description="Disordered" evidence="1">
    <location>
        <begin position="84"/>
        <end position="111"/>
    </location>
</feature>
<evidence type="ECO:0000313" key="4">
    <source>
        <dbReference type="Proteomes" id="UP000193450"/>
    </source>
</evidence>
<feature type="compositionally biased region" description="Basic and acidic residues" evidence="1">
    <location>
        <begin position="98"/>
        <end position="111"/>
    </location>
</feature>
<dbReference type="AlphaFoldDB" id="A0A1X9NFU9"/>
<sequence length="162" mass="18925">MKNNTQRKKPLFFFLLVLFLPLTAVSQIYKWVDEDGKVHFGDKPKESPAGQLSEKVELKEGYVPGEAIPEEQIEAQKDFLRKKDQQRALEQQQQQEALARRKEQQQKCQKMRDRIKDFTTAKVVNGRVQRNNYFTENGQPVTSDRQDEIVAELEQSIARQCD</sequence>
<reference evidence="3 4" key="1">
    <citation type="submission" date="2016-11" db="EMBL/GenBank/DDBJ databases">
        <title>Trade-off between light-utilization and light-protection in marine flavobacteria.</title>
        <authorList>
            <person name="Kumagai Y."/>
        </authorList>
    </citation>
    <scope>NUCLEOTIDE SEQUENCE [LARGE SCALE GENOMIC DNA]</scope>
    <source>
        <strain evidence="3 4">NBRC 107125</strain>
    </source>
</reference>
<dbReference type="Proteomes" id="UP000193450">
    <property type="component" value="Chromosome"/>
</dbReference>
<gene>
    <name evidence="3" type="ORF">BST96_09740</name>
</gene>
<accession>A0A1X9NFU9</accession>
<dbReference type="KEGG" id="osg:BST96_09740"/>
<dbReference type="EMBL" id="CP019343">
    <property type="protein sequence ID" value="ARN74379.1"/>
    <property type="molecule type" value="Genomic_DNA"/>
</dbReference>
<proteinExistence type="predicted"/>
<dbReference type="InterPro" id="IPR025392">
    <property type="entry name" value="DUF4124"/>
</dbReference>